<dbReference type="PANTHER" id="PTHR11474">
    <property type="entry name" value="TYROSINASE FAMILY MEMBER"/>
    <property type="match status" value="1"/>
</dbReference>
<evidence type="ECO:0000256" key="9">
    <source>
        <dbReference type="ARBA" id="ARBA00048233"/>
    </source>
</evidence>
<evidence type="ECO:0000256" key="5">
    <source>
        <dbReference type="ARBA" id="ARBA00023002"/>
    </source>
</evidence>
<evidence type="ECO:0000256" key="6">
    <source>
        <dbReference type="ARBA" id="ARBA00023008"/>
    </source>
</evidence>
<organism evidence="14 15">
    <name type="scientific">Friedmanniomyces endolithicus</name>
    <dbReference type="NCBI Taxonomy" id="329885"/>
    <lineage>
        <taxon>Eukaryota</taxon>
        <taxon>Fungi</taxon>
        <taxon>Dikarya</taxon>
        <taxon>Ascomycota</taxon>
        <taxon>Pezizomycotina</taxon>
        <taxon>Dothideomycetes</taxon>
        <taxon>Dothideomycetidae</taxon>
        <taxon>Mycosphaerellales</taxon>
        <taxon>Teratosphaeriaceae</taxon>
        <taxon>Friedmanniomyces</taxon>
    </lineage>
</organism>
<dbReference type="PRINTS" id="PR00092">
    <property type="entry name" value="TYROSINASE"/>
</dbReference>
<dbReference type="InterPro" id="IPR008922">
    <property type="entry name" value="Di-copper_centre_dom_sf"/>
</dbReference>
<protein>
    <recommendedName>
        <fullName evidence="3">tyrosinase</fullName>
        <ecNumber evidence="3">1.14.18.1</ecNumber>
    </recommendedName>
</protein>
<dbReference type="InterPro" id="IPR002227">
    <property type="entry name" value="Tyrosinase_Cu-bd"/>
</dbReference>
<dbReference type="GO" id="GO:0046872">
    <property type="term" value="F:metal ion binding"/>
    <property type="evidence" value="ECO:0007669"/>
    <property type="project" value="UniProtKB-KW"/>
</dbReference>
<keyword evidence="7" id="KW-0503">Monooxygenase</keyword>
<dbReference type="InterPro" id="IPR041640">
    <property type="entry name" value="Tyrosinase_C"/>
</dbReference>
<dbReference type="PANTHER" id="PTHR11474:SF76">
    <property type="entry name" value="SHKT DOMAIN-CONTAINING PROTEIN"/>
    <property type="match status" value="1"/>
</dbReference>
<dbReference type="PROSITE" id="PS00498">
    <property type="entry name" value="TYROSINASE_2"/>
    <property type="match status" value="1"/>
</dbReference>
<feature type="chain" id="PRO_5020828351" description="tyrosinase" evidence="11">
    <location>
        <begin position="19"/>
        <end position="637"/>
    </location>
</feature>
<feature type="domain" description="Tyrosinase copper-binding" evidence="12">
    <location>
        <begin position="121"/>
        <end position="138"/>
    </location>
</feature>
<reference evidence="14 15" key="1">
    <citation type="submission" date="2017-03" db="EMBL/GenBank/DDBJ databases">
        <title>Genomes of endolithic fungi from Antarctica.</title>
        <authorList>
            <person name="Coleine C."/>
            <person name="Masonjones S."/>
            <person name="Stajich J.E."/>
        </authorList>
    </citation>
    <scope>NUCLEOTIDE SEQUENCE [LARGE SCALE GENOMIC DNA]</scope>
    <source>
        <strain evidence="14 15">CCFEE 5311</strain>
    </source>
</reference>
<evidence type="ECO:0000256" key="2">
    <source>
        <dbReference type="ARBA" id="ARBA00009928"/>
    </source>
</evidence>
<dbReference type="EMBL" id="NAJP01000003">
    <property type="protein sequence ID" value="TKA48495.1"/>
    <property type="molecule type" value="Genomic_DNA"/>
</dbReference>
<accession>A0A4U0VJI3</accession>
<dbReference type="GO" id="GO:0042438">
    <property type="term" value="P:melanin biosynthetic process"/>
    <property type="evidence" value="ECO:0007669"/>
    <property type="project" value="UniProtKB-KW"/>
</dbReference>
<proteinExistence type="inferred from homology"/>
<comment type="similarity">
    <text evidence="2">Belongs to the tyrosinase family.</text>
</comment>
<dbReference type="GO" id="GO:0004503">
    <property type="term" value="F:tyrosinase activity"/>
    <property type="evidence" value="ECO:0007669"/>
    <property type="project" value="UniProtKB-EC"/>
</dbReference>
<keyword evidence="4" id="KW-0479">Metal-binding</keyword>
<comment type="catalytic activity">
    <reaction evidence="10">
        <text>L-tyrosine + O2 = L-dopaquinone + H2O</text>
        <dbReference type="Rhea" id="RHEA:18117"/>
        <dbReference type="ChEBI" id="CHEBI:15377"/>
        <dbReference type="ChEBI" id="CHEBI:15379"/>
        <dbReference type="ChEBI" id="CHEBI:57924"/>
        <dbReference type="ChEBI" id="CHEBI:58315"/>
        <dbReference type="EC" id="1.14.18.1"/>
    </reaction>
</comment>
<comment type="caution">
    <text evidence="14">The sequence shown here is derived from an EMBL/GenBank/DDBJ whole genome shotgun (WGS) entry which is preliminary data.</text>
</comment>
<evidence type="ECO:0000259" key="12">
    <source>
        <dbReference type="PROSITE" id="PS00497"/>
    </source>
</evidence>
<keyword evidence="11" id="KW-0732">Signal</keyword>
<evidence type="ECO:0000256" key="8">
    <source>
        <dbReference type="ARBA" id="ARBA00023101"/>
    </source>
</evidence>
<evidence type="ECO:0000256" key="4">
    <source>
        <dbReference type="ARBA" id="ARBA00022723"/>
    </source>
</evidence>
<keyword evidence="8" id="KW-0470">Melanin biosynthesis</keyword>
<evidence type="ECO:0000256" key="7">
    <source>
        <dbReference type="ARBA" id="ARBA00023033"/>
    </source>
</evidence>
<comment type="cofactor">
    <cofactor evidence="1">
        <name>Cu(2+)</name>
        <dbReference type="ChEBI" id="CHEBI:29036"/>
    </cofactor>
</comment>
<dbReference type="AlphaFoldDB" id="A0A4U0VJI3"/>
<evidence type="ECO:0000259" key="13">
    <source>
        <dbReference type="PROSITE" id="PS00498"/>
    </source>
</evidence>
<dbReference type="Pfam" id="PF18132">
    <property type="entry name" value="Tyrosinase_C"/>
    <property type="match status" value="1"/>
</dbReference>
<dbReference type="PROSITE" id="PS00497">
    <property type="entry name" value="TYROSINASE_1"/>
    <property type="match status" value="1"/>
</dbReference>
<comment type="catalytic activity">
    <reaction evidence="9">
        <text>2 L-dopa + O2 = 2 L-dopaquinone + 2 H2O</text>
        <dbReference type="Rhea" id="RHEA:34287"/>
        <dbReference type="ChEBI" id="CHEBI:15377"/>
        <dbReference type="ChEBI" id="CHEBI:15379"/>
        <dbReference type="ChEBI" id="CHEBI:57504"/>
        <dbReference type="ChEBI" id="CHEBI:57924"/>
        <dbReference type="EC" id="1.14.18.1"/>
    </reaction>
</comment>
<feature type="signal peptide" evidence="11">
    <location>
        <begin position="1"/>
        <end position="18"/>
    </location>
</feature>
<dbReference type="Proteomes" id="UP000310066">
    <property type="component" value="Unassembled WGS sequence"/>
</dbReference>
<sequence length="637" mass="68302">MKVPSLALGLLAANLVSALPTITIPSLEEAAAEIEKRQSGVVTTNGISGTIWPRLEVRQMFNTRPNQWTLLILAMQAFQAQPQSSATSYYQIAGIHGVPRQNYNGVGQCSTCSDADGYCTHDSVLFPGWHRAYMALFEQQFMSVVNQIAASYPASQQPAMKGAASFMRFPYWDWAAHPAPNLPTFPNIVSQKYVTVNGPSGSTTIINPLFRHDFADPSQMYYSPFVNWQVTLRYPNSDSNTASSVESSATSAFESIRPSMQDQLYQLFSTCSDFLHFSNDDAGSSTTSCSNSLEGIHNTIHTTAGGPGTSTISGGHMTYLATAAFDPVFWLHHCNVDRLFAMWQSQYPNSYGASQDAPHDSWTIASGSTQDANSPLAPFYKDTNGNFWTTNQVQNWNTTFGYTYPEFYDSDGSKGAIASYINKLYGPSATATAGSSKRTAGPEPIAAAAAPEPTSAALLQPRADAPLAAANGSLFQYVANIQTPRYALNGSYYVFLFNGNPATETPTEWITDAHLIGPMGVLSQANRTGHDLIAGGSIPLTRSMTAAVAAGALSALTEEAAVPYLKDNLKWRVAGPNGTEVDPGSINGFEIAVFASTAALPPDEYSLPEWSAFIPLVEITVNKSGGANTTANATAVA</sequence>
<dbReference type="Pfam" id="PF00264">
    <property type="entry name" value="Tyrosinase"/>
    <property type="match status" value="1"/>
</dbReference>
<evidence type="ECO:0000256" key="10">
    <source>
        <dbReference type="ARBA" id="ARBA00048881"/>
    </source>
</evidence>
<dbReference type="SUPFAM" id="SSF48056">
    <property type="entry name" value="Di-copper centre-containing domain"/>
    <property type="match status" value="1"/>
</dbReference>
<dbReference type="OrthoDB" id="6132182at2759"/>
<evidence type="ECO:0000313" key="15">
    <source>
        <dbReference type="Proteomes" id="UP000310066"/>
    </source>
</evidence>
<dbReference type="EC" id="1.14.18.1" evidence="3"/>
<keyword evidence="6" id="KW-0186">Copper</keyword>
<feature type="domain" description="Tyrosinase copper-binding" evidence="13">
    <location>
        <begin position="326"/>
        <end position="337"/>
    </location>
</feature>
<evidence type="ECO:0000256" key="3">
    <source>
        <dbReference type="ARBA" id="ARBA00011906"/>
    </source>
</evidence>
<dbReference type="Gene3D" id="1.10.1280.10">
    <property type="entry name" value="Di-copper center containing domain from catechol oxidase"/>
    <property type="match status" value="1"/>
</dbReference>
<name>A0A4U0VJI3_9PEZI</name>
<dbReference type="STRING" id="329885.A0A4U0VJI3"/>
<evidence type="ECO:0000256" key="1">
    <source>
        <dbReference type="ARBA" id="ARBA00001973"/>
    </source>
</evidence>
<dbReference type="InterPro" id="IPR050316">
    <property type="entry name" value="Tyrosinase/Hemocyanin"/>
</dbReference>
<keyword evidence="5" id="KW-0560">Oxidoreductase</keyword>
<evidence type="ECO:0000256" key="11">
    <source>
        <dbReference type="SAM" id="SignalP"/>
    </source>
</evidence>
<gene>
    <name evidence="14" type="ORF">B0A54_00630</name>
</gene>
<evidence type="ECO:0000313" key="14">
    <source>
        <dbReference type="EMBL" id="TKA48495.1"/>
    </source>
</evidence>